<dbReference type="PROSITE" id="PS50059">
    <property type="entry name" value="FKBP_PPIASE"/>
    <property type="match status" value="1"/>
</dbReference>
<dbReference type="InterPro" id="IPR001179">
    <property type="entry name" value="PPIase_FKBP_dom"/>
</dbReference>
<name>A0A6L9E9E7_9FLAO</name>
<dbReference type="EMBL" id="WXYO01000002">
    <property type="protein sequence ID" value="NAS11385.1"/>
    <property type="molecule type" value="Genomic_DNA"/>
</dbReference>
<comment type="caution">
    <text evidence="6">The sequence shown here is derived from an EMBL/GenBank/DDBJ whole genome shotgun (WGS) entry which is preliminary data.</text>
</comment>
<dbReference type="PROSITE" id="PS51257">
    <property type="entry name" value="PROKAR_LIPOPROTEIN"/>
    <property type="match status" value="1"/>
</dbReference>
<keyword evidence="2 3" id="KW-0697">Rotamase</keyword>
<dbReference type="InterPro" id="IPR019869">
    <property type="entry name" value="Motility-assoc_PPIase_GldI"/>
</dbReference>
<evidence type="ECO:0000313" key="6">
    <source>
        <dbReference type="EMBL" id="NAS11385.1"/>
    </source>
</evidence>
<dbReference type="NCBIfam" id="TIGR03516">
    <property type="entry name" value="ppisom_GldI"/>
    <property type="match status" value="1"/>
</dbReference>
<dbReference type="Gene3D" id="3.10.50.40">
    <property type="match status" value="1"/>
</dbReference>
<proteinExistence type="inferred from homology"/>
<protein>
    <recommendedName>
        <fullName evidence="4">Peptidyl-prolyl cis-trans isomerase</fullName>
        <ecNumber evidence="4">5.2.1.8</ecNumber>
    </recommendedName>
</protein>
<organism evidence="6 7">
    <name type="scientific">Poritiphilus flavus</name>
    <dbReference type="NCBI Taxonomy" id="2697053"/>
    <lineage>
        <taxon>Bacteria</taxon>
        <taxon>Pseudomonadati</taxon>
        <taxon>Bacteroidota</taxon>
        <taxon>Flavobacteriia</taxon>
        <taxon>Flavobacteriales</taxon>
        <taxon>Flavobacteriaceae</taxon>
        <taxon>Poritiphilus</taxon>
    </lineage>
</organism>
<gene>
    <name evidence="6" type="primary">gldI</name>
    <name evidence="6" type="ORF">GTQ38_05195</name>
</gene>
<dbReference type="InterPro" id="IPR046357">
    <property type="entry name" value="PPIase_dom_sf"/>
</dbReference>
<keyword evidence="7" id="KW-1185">Reference proteome</keyword>
<reference evidence="6 7" key="1">
    <citation type="submission" date="2020-01" db="EMBL/GenBank/DDBJ databases">
        <title>Bacteria diversity of Porities sp.</title>
        <authorList>
            <person name="Wang G."/>
        </authorList>
    </citation>
    <scope>NUCLEOTIDE SEQUENCE [LARGE SCALE GENOMIC DNA]</scope>
    <source>
        <strain evidence="6 7">R33</strain>
    </source>
</reference>
<dbReference type="RefSeq" id="WP_161434417.1">
    <property type="nucleotide sequence ID" value="NZ_WXYO01000002.1"/>
</dbReference>
<comment type="similarity">
    <text evidence="4">Belongs to the FKBP-type PPIase family.</text>
</comment>
<dbReference type="SUPFAM" id="SSF54534">
    <property type="entry name" value="FKBP-like"/>
    <property type="match status" value="1"/>
</dbReference>
<evidence type="ECO:0000256" key="4">
    <source>
        <dbReference type="RuleBase" id="RU003915"/>
    </source>
</evidence>
<dbReference type="GO" id="GO:0003755">
    <property type="term" value="F:peptidyl-prolyl cis-trans isomerase activity"/>
    <property type="evidence" value="ECO:0007669"/>
    <property type="project" value="UniProtKB-UniRule"/>
</dbReference>
<evidence type="ECO:0000313" key="7">
    <source>
        <dbReference type="Proteomes" id="UP000475249"/>
    </source>
</evidence>
<dbReference type="Proteomes" id="UP000475249">
    <property type="component" value="Unassembled WGS sequence"/>
</dbReference>
<dbReference type="Pfam" id="PF00254">
    <property type="entry name" value="FKBP_C"/>
    <property type="match status" value="1"/>
</dbReference>
<dbReference type="EC" id="5.2.1.8" evidence="4"/>
<sequence>MKTLSYFILFAFLLSCAGPEPRKPIKVQSGSFYKESVERNKKLLAEEEQLIREIITRDSLHQYISSASGSWYYYDNKVEGEGILPEPDDLVTLSYDIRNLQNDTIYKADEIGVITYKVDKQELFPGLRNAVKLLKENEVATFLVPSSLGYGYHGDDKRIGINVPLKTTISILKIEKQQKKDKTVN</sequence>
<evidence type="ECO:0000256" key="2">
    <source>
        <dbReference type="ARBA" id="ARBA00023110"/>
    </source>
</evidence>
<evidence type="ECO:0000256" key="1">
    <source>
        <dbReference type="ARBA" id="ARBA00000971"/>
    </source>
</evidence>
<keyword evidence="3 4" id="KW-0413">Isomerase</keyword>
<dbReference type="AlphaFoldDB" id="A0A6L9E9E7"/>
<accession>A0A6L9E9E7</accession>
<evidence type="ECO:0000256" key="3">
    <source>
        <dbReference type="PROSITE-ProRule" id="PRU00277"/>
    </source>
</evidence>
<feature type="domain" description="PPIase FKBP-type" evidence="5">
    <location>
        <begin position="88"/>
        <end position="175"/>
    </location>
</feature>
<evidence type="ECO:0000259" key="5">
    <source>
        <dbReference type="PROSITE" id="PS50059"/>
    </source>
</evidence>
<comment type="catalytic activity">
    <reaction evidence="1 3 4">
        <text>[protein]-peptidylproline (omega=180) = [protein]-peptidylproline (omega=0)</text>
        <dbReference type="Rhea" id="RHEA:16237"/>
        <dbReference type="Rhea" id="RHEA-COMP:10747"/>
        <dbReference type="Rhea" id="RHEA-COMP:10748"/>
        <dbReference type="ChEBI" id="CHEBI:83833"/>
        <dbReference type="ChEBI" id="CHEBI:83834"/>
        <dbReference type="EC" id="5.2.1.8"/>
    </reaction>
</comment>